<protein>
    <recommendedName>
        <fullName evidence="3">Protein kinase domain-containing protein</fullName>
    </recommendedName>
</protein>
<dbReference type="AlphaFoldDB" id="A0AAV6TXH3"/>
<dbReference type="InterPro" id="IPR017441">
    <property type="entry name" value="Protein_kinase_ATP_BS"/>
</dbReference>
<feature type="region of interest" description="Disordered" evidence="2">
    <location>
        <begin position="18"/>
        <end position="63"/>
    </location>
</feature>
<feature type="region of interest" description="Disordered" evidence="2">
    <location>
        <begin position="203"/>
        <end position="253"/>
    </location>
</feature>
<comment type="caution">
    <text evidence="4">The sequence shown here is derived from an EMBL/GenBank/DDBJ whole genome shotgun (WGS) entry which is preliminary data.</text>
</comment>
<proteinExistence type="predicted"/>
<keyword evidence="1" id="KW-0547">Nucleotide-binding</keyword>
<evidence type="ECO:0000256" key="1">
    <source>
        <dbReference type="PROSITE-ProRule" id="PRU10141"/>
    </source>
</evidence>
<feature type="compositionally biased region" description="Basic and acidic residues" evidence="2">
    <location>
        <begin position="21"/>
        <end position="49"/>
    </location>
</feature>
<dbReference type="PROSITE" id="PS00107">
    <property type="entry name" value="PROTEIN_KINASE_ATP"/>
    <property type="match status" value="1"/>
</dbReference>
<feature type="domain" description="Protein kinase" evidence="3">
    <location>
        <begin position="269"/>
        <end position="351"/>
    </location>
</feature>
<evidence type="ECO:0000313" key="4">
    <source>
        <dbReference type="EMBL" id="KAG8176171.1"/>
    </source>
</evidence>
<gene>
    <name evidence="4" type="ORF">JTE90_011133</name>
</gene>
<dbReference type="GO" id="GO:0004672">
    <property type="term" value="F:protein kinase activity"/>
    <property type="evidence" value="ECO:0007669"/>
    <property type="project" value="InterPro"/>
</dbReference>
<keyword evidence="1" id="KW-0067">ATP-binding</keyword>
<feature type="binding site" evidence="1">
    <location>
        <position position="298"/>
    </location>
    <ligand>
        <name>ATP</name>
        <dbReference type="ChEBI" id="CHEBI:30616"/>
    </ligand>
</feature>
<evidence type="ECO:0000313" key="5">
    <source>
        <dbReference type="Proteomes" id="UP000827092"/>
    </source>
</evidence>
<accession>A0AAV6TXH3</accession>
<sequence length="351" mass="40168">MGRITKFFRRLCQFFRRGGKKNKDESSKEKPPINEKPSKEFQVESKSLKDNQNNATLATHSQTTEEVKEVIEFLITETSKALKGPNHKESCQTFEQNEGDNINFDSSISNTRDEPQDKLAPQIADTLENIIKQVEIILQNESNISYPNDTDTNTNETAYILAEDKDINQEIIDVMDDLIKEIELKTQPTIQDEPNVLQKIESPINDDQQTEIQDNSKCYSPAKPSKKVEENKNCKITSAQNQTERPPPPSAKTNIEKCPEALTPLKEHHDYKGLLGKGSYGQVYLFRHKITKEEVAAKIVLSRRVTASEKETWPNLAHPNILQLLAQHVFGEYHIFISPKQEKRLLDIIRK</sequence>
<name>A0AAV6TXH3_9ARAC</name>
<evidence type="ECO:0000259" key="3">
    <source>
        <dbReference type="PROSITE" id="PS50011"/>
    </source>
</evidence>
<feature type="non-terminal residue" evidence="4">
    <location>
        <position position="351"/>
    </location>
</feature>
<dbReference type="Gene3D" id="1.10.510.10">
    <property type="entry name" value="Transferase(Phosphotransferase) domain 1"/>
    <property type="match status" value="1"/>
</dbReference>
<dbReference type="InterPro" id="IPR011009">
    <property type="entry name" value="Kinase-like_dom_sf"/>
</dbReference>
<keyword evidence="5" id="KW-1185">Reference proteome</keyword>
<dbReference type="InterPro" id="IPR000719">
    <property type="entry name" value="Prot_kinase_dom"/>
</dbReference>
<feature type="compositionally biased region" description="Polar residues" evidence="2">
    <location>
        <begin position="205"/>
        <end position="218"/>
    </location>
</feature>
<dbReference type="Proteomes" id="UP000827092">
    <property type="component" value="Unassembled WGS sequence"/>
</dbReference>
<feature type="compositionally biased region" description="Polar residues" evidence="2">
    <location>
        <begin position="50"/>
        <end position="62"/>
    </location>
</feature>
<dbReference type="EMBL" id="JAFNEN010000914">
    <property type="protein sequence ID" value="KAG8176171.1"/>
    <property type="molecule type" value="Genomic_DNA"/>
</dbReference>
<reference evidence="4 5" key="1">
    <citation type="journal article" date="2022" name="Nat. Ecol. Evol.">
        <title>A masculinizing supergene underlies an exaggerated male reproductive morph in a spider.</title>
        <authorList>
            <person name="Hendrickx F."/>
            <person name="De Corte Z."/>
            <person name="Sonet G."/>
            <person name="Van Belleghem S.M."/>
            <person name="Kostlbacher S."/>
            <person name="Vangestel C."/>
        </authorList>
    </citation>
    <scope>NUCLEOTIDE SEQUENCE [LARGE SCALE GENOMIC DNA]</scope>
    <source>
        <strain evidence="4">W744_W776</strain>
    </source>
</reference>
<dbReference type="PROSITE" id="PS50011">
    <property type="entry name" value="PROTEIN_KINASE_DOM"/>
    <property type="match status" value="1"/>
</dbReference>
<feature type="compositionally biased region" description="Polar residues" evidence="2">
    <location>
        <begin position="234"/>
        <end position="244"/>
    </location>
</feature>
<evidence type="ECO:0000256" key="2">
    <source>
        <dbReference type="SAM" id="MobiDB-lite"/>
    </source>
</evidence>
<organism evidence="4 5">
    <name type="scientific">Oedothorax gibbosus</name>
    <dbReference type="NCBI Taxonomy" id="931172"/>
    <lineage>
        <taxon>Eukaryota</taxon>
        <taxon>Metazoa</taxon>
        <taxon>Ecdysozoa</taxon>
        <taxon>Arthropoda</taxon>
        <taxon>Chelicerata</taxon>
        <taxon>Arachnida</taxon>
        <taxon>Araneae</taxon>
        <taxon>Araneomorphae</taxon>
        <taxon>Entelegynae</taxon>
        <taxon>Araneoidea</taxon>
        <taxon>Linyphiidae</taxon>
        <taxon>Erigoninae</taxon>
        <taxon>Oedothorax</taxon>
    </lineage>
</organism>
<dbReference type="SUPFAM" id="SSF56112">
    <property type="entry name" value="Protein kinase-like (PK-like)"/>
    <property type="match status" value="1"/>
</dbReference>
<dbReference type="GO" id="GO:0005524">
    <property type="term" value="F:ATP binding"/>
    <property type="evidence" value="ECO:0007669"/>
    <property type="project" value="UniProtKB-UniRule"/>
</dbReference>